<organism evidence="9 10">
    <name type="scientific">Ferrovum myxofaciens</name>
    <dbReference type="NCBI Taxonomy" id="416213"/>
    <lineage>
        <taxon>Bacteria</taxon>
        <taxon>Pseudomonadati</taxon>
        <taxon>Pseudomonadota</taxon>
        <taxon>Betaproteobacteria</taxon>
        <taxon>Ferrovales</taxon>
        <taxon>Ferrovaceae</taxon>
        <taxon>Ferrovum</taxon>
    </lineage>
</organism>
<reference evidence="9 10" key="1">
    <citation type="submission" date="2016-01" db="EMBL/GenBank/DDBJ databases">
        <title>Genome sequence of the acidophilic iron oxidising Ferrovum strain Z-31.</title>
        <authorList>
            <person name="Poehlein A."/>
            <person name="Ullrich S.R."/>
            <person name="Schloemann M."/>
            <person name="Muehling M."/>
            <person name="Daniel R."/>
        </authorList>
    </citation>
    <scope>NUCLEOTIDE SEQUENCE [LARGE SCALE GENOMIC DNA]</scope>
    <source>
        <strain evidence="9 10">Z-31</strain>
    </source>
</reference>
<evidence type="ECO:0000256" key="3">
    <source>
        <dbReference type="ARBA" id="ARBA00007275"/>
    </source>
</evidence>
<dbReference type="InterPro" id="IPR000086">
    <property type="entry name" value="NUDIX_hydrolase_dom"/>
</dbReference>
<comment type="catalytic activity">
    <reaction evidence="1">
        <text>GDP-alpha-D-mannose + H2O = alpha-D-mannose 1-phosphate + GMP + 2 H(+)</text>
        <dbReference type="Rhea" id="RHEA:27978"/>
        <dbReference type="ChEBI" id="CHEBI:15377"/>
        <dbReference type="ChEBI" id="CHEBI:15378"/>
        <dbReference type="ChEBI" id="CHEBI:57527"/>
        <dbReference type="ChEBI" id="CHEBI:58115"/>
        <dbReference type="ChEBI" id="CHEBI:58409"/>
    </reaction>
</comment>
<dbReference type="InterPro" id="IPR020084">
    <property type="entry name" value="NUDIX_hydrolase_CS"/>
</dbReference>
<evidence type="ECO:0000256" key="6">
    <source>
        <dbReference type="ARBA" id="ARBA00032162"/>
    </source>
</evidence>
<comment type="similarity">
    <text evidence="3">Belongs to the Nudix hydrolase family. NudK subfamily.</text>
</comment>
<dbReference type="Pfam" id="PF00293">
    <property type="entry name" value="NUDIX"/>
    <property type="match status" value="1"/>
</dbReference>
<protein>
    <recommendedName>
        <fullName evidence="4">GDP-mannose pyrophosphatase</fullName>
    </recommendedName>
    <alternativeName>
        <fullName evidence="6">GDP-mannose hydrolase</fullName>
    </alternativeName>
    <alternativeName>
        <fullName evidence="7">GDPMK</fullName>
    </alternativeName>
</protein>
<dbReference type="PANTHER" id="PTHR11839:SF18">
    <property type="entry name" value="NUDIX HYDROLASE DOMAIN-CONTAINING PROTEIN"/>
    <property type="match status" value="1"/>
</dbReference>
<dbReference type="STRING" id="1789004.FEMY_01300"/>
<accession>A0A149W1H5</accession>
<dbReference type="Proteomes" id="UP000075653">
    <property type="component" value="Unassembled WGS sequence"/>
</dbReference>
<keyword evidence="5 9" id="KW-0378">Hydrolase</keyword>
<proteinExistence type="inferred from homology"/>
<evidence type="ECO:0000256" key="1">
    <source>
        <dbReference type="ARBA" id="ARBA00000847"/>
    </source>
</evidence>
<evidence type="ECO:0000256" key="7">
    <source>
        <dbReference type="ARBA" id="ARBA00032272"/>
    </source>
</evidence>
<dbReference type="GO" id="GO:0006753">
    <property type="term" value="P:nucleoside phosphate metabolic process"/>
    <property type="evidence" value="ECO:0007669"/>
    <property type="project" value="TreeGrafter"/>
</dbReference>
<evidence type="ECO:0000313" key="10">
    <source>
        <dbReference type="Proteomes" id="UP000075653"/>
    </source>
</evidence>
<dbReference type="InterPro" id="IPR015797">
    <property type="entry name" value="NUDIX_hydrolase-like_dom_sf"/>
</dbReference>
<comment type="caution">
    <text evidence="9">The sequence shown here is derived from an EMBL/GenBank/DDBJ whole genome shotgun (WGS) entry which is preliminary data.</text>
</comment>
<dbReference type="EMBL" id="LRRD01000002">
    <property type="protein sequence ID" value="KXW59339.1"/>
    <property type="molecule type" value="Genomic_DNA"/>
</dbReference>
<feature type="domain" description="Nudix hydrolase" evidence="8">
    <location>
        <begin position="52"/>
        <end position="186"/>
    </location>
</feature>
<dbReference type="SUPFAM" id="SSF55811">
    <property type="entry name" value="Nudix"/>
    <property type="match status" value="1"/>
</dbReference>
<dbReference type="PATRIC" id="fig|1789004.3.peg.129"/>
<comment type="cofactor">
    <cofactor evidence="2">
        <name>Mg(2+)</name>
        <dbReference type="ChEBI" id="CHEBI:18420"/>
    </cofactor>
</comment>
<dbReference type="PROSITE" id="PS00893">
    <property type="entry name" value="NUDIX_BOX"/>
    <property type="match status" value="1"/>
</dbReference>
<dbReference type="RefSeq" id="WP_197456286.1">
    <property type="nucleotide sequence ID" value="NZ_LRRD01000002.1"/>
</dbReference>
<evidence type="ECO:0000259" key="8">
    <source>
        <dbReference type="PROSITE" id="PS51462"/>
    </source>
</evidence>
<dbReference type="GO" id="GO:0019693">
    <property type="term" value="P:ribose phosphate metabolic process"/>
    <property type="evidence" value="ECO:0007669"/>
    <property type="project" value="TreeGrafter"/>
</dbReference>
<dbReference type="PANTHER" id="PTHR11839">
    <property type="entry name" value="UDP/ADP-SUGAR PYROPHOSPHATASE"/>
    <property type="match status" value="1"/>
</dbReference>
<keyword evidence="10" id="KW-1185">Reference proteome</keyword>
<dbReference type="GO" id="GO:0005829">
    <property type="term" value="C:cytosol"/>
    <property type="evidence" value="ECO:0007669"/>
    <property type="project" value="TreeGrafter"/>
</dbReference>
<dbReference type="AlphaFoldDB" id="A0A149W1H5"/>
<evidence type="ECO:0000256" key="4">
    <source>
        <dbReference type="ARBA" id="ARBA00016377"/>
    </source>
</evidence>
<evidence type="ECO:0000256" key="5">
    <source>
        <dbReference type="ARBA" id="ARBA00022801"/>
    </source>
</evidence>
<dbReference type="Gene3D" id="3.90.79.10">
    <property type="entry name" value="Nucleoside Triphosphate Pyrophosphohydrolase"/>
    <property type="match status" value="1"/>
</dbReference>
<sequence length="190" mass="22331">MLLDWNLPDHPWPDFTERTLDSAQRYRGALLDVHEDRVQLPNGQEATREYIRHHGAAAIIPLLDEKTVLLEYQFRYPQRRHYFEIPAGKLDLGEDPLKAAQRELQEETGYRAGRWKKLMCLDLCIAYSTEQITYFLAQDLIFEEIRRDEEEFLETLAVPLEEAWRWVETGRICDAKTVAGLLWLKTLSPT</sequence>
<dbReference type="PROSITE" id="PS51462">
    <property type="entry name" value="NUDIX"/>
    <property type="match status" value="1"/>
</dbReference>
<evidence type="ECO:0000313" key="9">
    <source>
        <dbReference type="EMBL" id="KXW59339.1"/>
    </source>
</evidence>
<name>A0A149W1H5_9PROT</name>
<gene>
    <name evidence="9" type="primary">nudF</name>
    <name evidence="9" type="ORF">FEMY_01300</name>
</gene>
<dbReference type="GO" id="GO:0016787">
    <property type="term" value="F:hydrolase activity"/>
    <property type="evidence" value="ECO:0007669"/>
    <property type="project" value="UniProtKB-KW"/>
</dbReference>
<evidence type="ECO:0000256" key="2">
    <source>
        <dbReference type="ARBA" id="ARBA00001946"/>
    </source>
</evidence>